<accession>A0A1J5PF94</accession>
<dbReference type="InterPro" id="IPR010982">
    <property type="entry name" value="Lambda_DNA-bd_dom_sf"/>
</dbReference>
<name>A0A1J5PF94_9ZZZZ</name>
<sequence length="87" mass="9424">MELTSAEQRLARQFGDSLRSRRKALGYTQDDLASMIGANRRFISELERGKGTSYLGTALAAAEALGINIASLFEERRSASSSSLPKA</sequence>
<feature type="domain" description="HTH cro/C1-type" evidence="1">
    <location>
        <begin position="18"/>
        <end position="72"/>
    </location>
</feature>
<dbReference type="PROSITE" id="PS50943">
    <property type="entry name" value="HTH_CROC1"/>
    <property type="match status" value="1"/>
</dbReference>
<dbReference type="CDD" id="cd00093">
    <property type="entry name" value="HTH_XRE"/>
    <property type="match status" value="1"/>
</dbReference>
<dbReference type="SUPFAM" id="SSF47413">
    <property type="entry name" value="lambda repressor-like DNA-binding domains"/>
    <property type="match status" value="1"/>
</dbReference>
<dbReference type="EMBL" id="MLJW01008567">
    <property type="protein sequence ID" value="OIQ63923.1"/>
    <property type="molecule type" value="Genomic_DNA"/>
</dbReference>
<evidence type="ECO:0000313" key="2">
    <source>
        <dbReference type="EMBL" id="OIQ63923.1"/>
    </source>
</evidence>
<dbReference type="Pfam" id="PF01381">
    <property type="entry name" value="HTH_3"/>
    <property type="match status" value="1"/>
</dbReference>
<dbReference type="InterPro" id="IPR001387">
    <property type="entry name" value="Cro/C1-type_HTH"/>
</dbReference>
<comment type="caution">
    <text evidence="2">The sequence shown here is derived from an EMBL/GenBank/DDBJ whole genome shotgun (WGS) entry which is preliminary data.</text>
</comment>
<dbReference type="Gene3D" id="1.10.260.40">
    <property type="entry name" value="lambda repressor-like DNA-binding domains"/>
    <property type="match status" value="1"/>
</dbReference>
<dbReference type="GO" id="GO:0003677">
    <property type="term" value="F:DNA binding"/>
    <property type="evidence" value="ECO:0007669"/>
    <property type="project" value="InterPro"/>
</dbReference>
<organism evidence="2">
    <name type="scientific">mine drainage metagenome</name>
    <dbReference type="NCBI Taxonomy" id="410659"/>
    <lineage>
        <taxon>unclassified sequences</taxon>
        <taxon>metagenomes</taxon>
        <taxon>ecological metagenomes</taxon>
    </lineage>
</organism>
<reference evidence="2" key="1">
    <citation type="submission" date="2016-10" db="EMBL/GenBank/DDBJ databases">
        <title>Sequence of Gallionella enrichment culture.</title>
        <authorList>
            <person name="Poehlein A."/>
            <person name="Muehling M."/>
            <person name="Daniel R."/>
        </authorList>
    </citation>
    <scope>NUCLEOTIDE SEQUENCE</scope>
</reference>
<dbReference type="AlphaFoldDB" id="A0A1J5PF94"/>
<protein>
    <submittedName>
        <fullName evidence="2">Anaerobic benzoate catabolism transcriptional regulator</fullName>
    </submittedName>
</protein>
<gene>
    <name evidence="2" type="ORF">GALL_545290</name>
</gene>
<evidence type="ECO:0000259" key="1">
    <source>
        <dbReference type="PROSITE" id="PS50943"/>
    </source>
</evidence>
<dbReference type="SMART" id="SM00530">
    <property type="entry name" value="HTH_XRE"/>
    <property type="match status" value="1"/>
</dbReference>
<proteinExistence type="predicted"/>